<comment type="subcellular location">
    <subcellularLocation>
        <location evidence="5">Cell membrane</location>
        <topology evidence="5">Peripheral membrane protein</topology>
        <orientation evidence="5">Cytoplasmic side</orientation>
    </subcellularLocation>
    <text evidence="5">Localizes to the Z ring in an FtsZ-dependent manner. Targeted to the membrane through a conserved C-terminal amphipathic helix.</text>
</comment>
<dbReference type="PANTHER" id="PTHR32432:SF4">
    <property type="entry name" value="CELL DIVISION PROTEIN FTSA"/>
    <property type="match status" value="1"/>
</dbReference>
<dbReference type="HAMAP" id="MF_02033">
    <property type="entry name" value="FtsA"/>
    <property type="match status" value="1"/>
</dbReference>
<sequence>MIVGLDIGTSKVTVVIAEARPGEPLEIIGVGTAPSSGLRRGVVINIEATLRSVVDAIESAEQMAGREVKRVVSGIAGSHISGLNSSGVVAVTGRGREITSADIARVIENARAVSIPMDREILHVIPRNYVIDEQGGIKDPLDMIGVRLEVEVHLITGSVTAAQNLVKCVNRAGFEIAQVVFNSIAAAEAVLSQDEKDLGVLLIDIGGGTTNVMVYQDGAPFSSFVLPMGGSQVTGDLSIMLRTSMESAEKIKREDGCAYMALVEEGEPVLVPGVGGRAPIQCTREQICEIVQPRMGEIFRLVRERLDRQRMLDRVAGGLVLTGGGALLPGVVELAQDVFDLGGRIGQPSRHGGLADRYQSPEFSTAAGLVLHAWQSGSGDVPGGTERRKAGLKRVTRWMKHFF</sequence>
<organism evidence="8 9">
    <name type="scientific">Alkalispirochaeta sphaeroplastigenens</name>
    <dbReference type="NCBI Taxonomy" id="1187066"/>
    <lineage>
        <taxon>Bacteria</taxon>
        <taxon>Pseudomonadati</taxon>
        <taxon>Spirochaetota</taxon>
        <taxon>Spirochaetia</taxon>
        <taxon>Spirochaetales</taxon>
        <taxon>Spirochaetaceae</taxon>
        <taxon>Alkalispirochaeta</taxon>
    </lineage>
</organism>
<comment type="caution">
    <text evidence="8">The sequence shown here is derived from an EMBL/GenBank/DDBJ whole genome shotgun (WGS) entry which is preliminary data.</text>
</comment>
<dbReference type="SMART" id="SM00842">
    <property type="entry name" value="FtsA"/>
    <property type="match status" value="1"/>
</dbReference>
<reference evidence="9" key="1">
    <citation type="submission" date="2015-12" db="EMBL/GenBank/DDBJ databases">
        <authorList>
            <person name="Lodha T.D."/>
            <person name="Chintalapati S."/>
            <person name="Chintalapati V.R."/>
            <person name="Sravanthi T."/>
        </authorList>
    </citation>
    <scope>NUCLEOTIDE SEQUENCE [LARGE SCALE GENOMIC DNA]</scope>
    <source>
        <strain evidence="9">JC133</strain>
    </source>
</reference>
<comment type="similarity">
    <text evidence="5 6">Belongs to the FtsA/MreB family.</text>
</comment>
<dbReference type="NCBIfam" id="TIGR01174">
    <property type="entry name" value="ftsA"/>
    <property type="match status" value="1"/>
</dbReference>
<evidence type="ECO:0000256" key="2">
    <source>
        <dbReference type="ARBA" id="ARBA00022618"/>
    </source>
</evidence>
<evidence type="ECO:0000256" key="3">
    <source>
        <dbReference type="ARBA" id="ARBA00023136"/>
    </source>
</evidence>
<dbReference type="InterPro" id="IPR050696">
    <property type="entry name" value="FtsA/MreB"/>
</dbReference>
<accession>A0A2S4JZ06</accession>
<name>A0A2S4JZ06_9SPIO</name>
<dbReference type="AlphaFoldDB" id="A0A2S4JZ06"/>
<comment type="subunit">
    <text evidence="5">Self-interacts. Interacts with FtsZ.</text>
</comment>
<dbReference type="PANTHER" id="PTHR32432">
    <property type="entry name" value="CELL DIVISION PROTEIN FTSA-RELATED"/>
    <property type="match status" value="1"/>
</dbReference>
<feature type="domain" description="SHS2" evidence="7">
    <location>
        <begin position="2"/>
        <end position="190"/>
    </location>
</feature>
<dbReference type="GO" id="GO:0032153">
    <property type="term" value="C:cell division site"/>
    <property type="evidence" value="ECO:0007669"/>
    <property type="project" value="UniProtKB-UniRule"/>
</dbReference>
<gene>
    <name evidence="5" type="primary">ftsA</name>
    <name evidence="8" type="ORF">AU468_02680</name>
</gene>
<evidence type="ECO:0000256" key="6">
    <source>
        <dbReference type="PIRNR" id="PIRNR003101"/>
    </source>
</evidence>
<comment type="function">
    <text evidence="5 6">Cell division protein that is involved in the assembly of the Z ring. May serve as a membrane anchor for the Z ring.</text>
</comment>
<evidence type="ECO:0000313" key="8">
    <source>
        <dbReference type="EMBL" id="POR04755.1"/>
    </source>
</evidence>
<evidence type="ECO:0000313" key="9">
    <source>
        <dbReference type="Proteomes" id="UP000237350"/>
    </source>
</evidence>
<evidence type="ECO:0000256" key="5">
    <source>
        <dbReference type="HAMAP-Rule" id="MF_02033"/>
    </source>
</evidence>
<proteinExistence type="inferred from homology"/>
<dbReference type="SUPFAM" id="SSF53067">
    <property type="entry name" value="Actin-like ATPase domain"/>
    <property type="match status" value="2"/>
</dbReference>
<evidence type="ECO:0000256" key="1">
    <source>
        <dbReference type="ARBA" id="ARBA00022475"/>
    </source>
</evidence>
<dbReference type="Pfam" id="PF14450">
    <property type="entry name" value="FtsA"/>
    <property type="match status" value="1"/>
</dbReference>
<keyword evidence="3 5" id="KW-0472">Membrane</keyword>
<dbReference type="Pfam" id="PF02491">
    <property type="entry name" value="SHS2_FTSA"/>
    <property type="match status" value="1"/>
</dbReference>
<dbReference type="Gene3D" id="3.30.420.40">
    <property type="match status" value="2"/>
</dbReference>
<keyword evidence="2 5" id="KW-0132">Cell division</keyword>
<dbReference type="InterPro" id="IPR043129">
    <property type="entry name" value="ATPase_NBD"/>
</dbReference>
<dbReference type="CDD" id="cd24048">
    <property type="entry name" value="ASKHA_NBD_FtsA"/>
    <property type="match status" value="1"/>
</dbReference>
<protein>
    <recommendedName>
        <fullName evidence="5 6">Cell division protein FtsA</fullName>
    </recommendedName>
</protein>
<dbReference type="GO" id="GO:0043093">
    <property type="term" value="P:FtsZ-dependent cytokinesis"/>
    <property type="evidence" value="ECO:0007669"/>
    <property type="project" value="UniProtKB-UniRule"/>
</dbReference>
<keyword evidence="4 5" id="KW-0131">Cell cycle</keyword>
<evidence type="ECO:0000259" key="7">
    <source>
        <dbReference type="SMART" id="SM00842"/>
    </source>
</evidence>
<keyword evidence="1 5" id="KW-1003">Cell membrane</keyword>
<keyword evidence="9" id="KW-1185">Reference proteome</keyword>
<dbReference type="Gene3D" id="3.30.1490.110">
    <property type="match status" value="1"/>
</dbReference>
<dbReference type="InterPro" id="IPR003494">
    <property type="entry name" value="SHS2_FtsA"/>
</dbReference>
<dbReference type="InterPro" id="IPR020823">
    <property type="entry name" value="Cell_div_FtsA"/>
</dbReference>
<dbReference type="PIRSF" id="PIRSF003101">
    <property type="entry name" value="FtsA"/>
    <property type="match status" value="1"/>
</dbReference>
<evidence type="ECO:0000256" key="4">
    <source>
        <dbReference type="ARBA" id="ARBA00023306"/>
    </source>
</evidence>
<dbReference type="GO" id="GO:0009898">
    <property type="term" value="C:cytoplasmic side of plasma membrane"/>
    <property type="evidence" value="ECO:0007669"/>
    <property type="project" value="UniProtKB-UniRule"/>
</dbReference>
<dbReference type="Proteomes" id="UP000237350">
    <property type="component" value="Unassembled WGS sequence"/>
</dbReference>
<dbReference type="EMBL" id="LPWH01000007">
    <property type="protein sequence ID" value="POR04755.1"/>
    <property type="molecule type" value="Genomic_DNA"/>
</dbReference>